<dbReference type="GO" id="GO:0005886">
    <property type="term" value="C:plasma membrane"/>
    <property type="evidence" value="ECO:0007669"/>
    <property type="project" value="UniProtKB-SubCell"/>
</dbReference>
<dbReference type="InterPro" id="IPR050428">
    <property type="entry name" value="TCS_sensor_his_kinase"/>
</dbReference>
<evidence type="ECO:0000256" key="1">
    <source>
        <dbReference type="ARBA" id="ARBA00000085"/>
    </source>
</evidence>
<gene>
    <name evidence="14" type="primary">mprB</name>
    <name evidence="14" type="ORF">Back2_19350</name>
</gene>
<dbReference type="SUPFAM" id="SSF47384">
    <property type="entry name" value="Homodimeric domain of signal transducing histidine kinase"/>
    <property type="match status" value="1"/>
</dbReference>
<dbReference type="PROSITE" id="PS50109">
    <property type="entry name" value="HIS_KIN"/>
    <property type="match status" value="1"/>
</dbReference>
<dbReference type="InterPro" id="IPR004358">
    <property type="entry name" value="Sig_transdc_His_kin-like_C"/>
</dbReference>
<evidence type="ECO:0000256" key="6">
    <source>
        <dbReference type="ARBA" id="ARBA00022692"/>
    </source>
</evidence>
<evidence type="ECO:0000313" key="15">
    <source>
        <dbReference type="Proteomes" id="UP000271573"/>
    </source>
</evidence>
<dbReference type="CDD" id="cd00075">
    <property type="entry name" value="HATPase"/>
    <property type="match status" value="1"/>
</dbReference>
<dbReference type="SMART" id="SM00387">
    <property type="entry name" value="HATPase_c"/>
    <property type="match status" value="1"/>
</dbReference>
<dbReference type="Gene3D" id="1.10.287.130">
    <property type="match status" value="1"/>
</dbReference>
<dbReference type="InterPro" id="IPR036890">
    <property type="entry name" value="HATPase_C_sf"/>
</dbReference>
<dbReference type="SMART" id="SM00304">
    <property type="entry name" value="HAMP"/>
    <property type="match status" value="1"/>
</dbReference>
<organism evidence="14 15">
    <name type="scientific">Nocardioides baekrokdamisoli</name>
    <dbReference type="NCBI Taxonomy" id="1804624"/>
    <lineage>
        <taxon>Bacteria</taxon>
        <taxon>Bacillati</taxon>
        <taxon>Actinomycetota</taxon>
        <taxon>Actinomycetes</taxon>
        <taxon>Propionibacteriales</taxon>
        <taxon>Nocardioidaceae</taxon>
        <taxon>Nocardioides</taxon>
    </lineage>
</organism>
<evidence type="ECO:0000256" key="3">
    <source>
        <dbReference type="ARBA" id="ARBA00012438"/>
    </source>
</evidence>
<keyword evidence="9" id="KW-0902">Two-component regulatory system</keyword>
<evidence type="ECO:0000256" key="5">
    <source>
        <dbReference type="ARBA" id="ARBA00022679"/>
    </source>
</evidence>
<evidence type="ECO:0000256" key="9">
    <source>
        <dbReference type="ARBA" id="ARBA00023012"/>
    </source>
</evidence>
<dbReference type="GO" id="GO:0000155">
    <property type="term" value="F:phosphorelay sensor kinase activity"/>
    <property type="evidence" value="ECO:0007669"/>
    <property type="project" value="InterPro"/>
</dbReference>
<dbReference type="EC" id="2.7.13.3" evidence="3"/>
<keyword evidence="7 14" id="KW-0418">Kinase</keyword>
<dbReference type="Proteomes" id="UP000271573">
    <property type="component" value="Chromosome"/>
</dbReference>
<keyword evidence="8 11" id="KW-1133">Transmembrane helix</keyword>
<dbReference type="InterPro" id="IPR036097">
    <property type="entry name" value="HisK_dim/P_sf"/>
</dbReference>
<evidence type="ECO:0000259" key="12">
    <source>
        <dbReference type="PROSITE" id="PS50109"/>
    </source>
</evidence>
<evidence type="ECO:0000259" key="13">
    <source>
        <dbReference type="PROSITE" id="PS50885"/>
    </source>
</evidence>
<dbReference type="SMART" id="SM00388">
    <property type="entry name" value="HisKA"/>
    <property type="match status" value="1"/>
</dbReference>
<dbReference type="InterPro" id="IPR003660">
    <property type="entry name" value="HAMP_dom"/>
</dbReference>
<comment type="catalytic activity">
    <reaction evidence="1">
        <text>ATP + protein L-histidine = ADP + protein N-phospho-L-histidine.</text>
        <dbReference type="EC" id="2.7.13.3"/>
    </reaction>
</comment>
<accession>A0A3G9J254</accession>
<keyword evidence="4" id="KW-0597">Phosphoprotein</keyword>
<evidence type="ECO:0000313" key="14">
    <source>
        <dbReference type="EMBL" id="BBH17648.1"/>
    </source>
</evidence>
<comment type="subcellular location">
    <subcellularLocation>
        <location evidence="2">Cell membrane</location>
    </subcellularLocation>
</comment>
<feature type="transmembrane region" description="Helical" evidence="11">
    <location>
        <begin position="12"/>
        <end position="36"/>
    </location>
</feature>
<dbReference type="InterPro" id="IPR003661">
    <property type="entry name" value="HisK_dim/P_dom"/>
</dbReference>
<dbReference type="SUPFAM" id="SSF55874">
    <property type="entry name" value="ATPase domain of HSP90 chaperone/DNA topoisomerase II/histidine kinase"/>
    <property type="match status" value="1"/>
</dbReference>
<keyword evidence="5" id="KW-0808">Transferase</keyword>
<keyword evidence="15" id="KW-1185">Reference proteome</keyword>
<dbReference type="InterPro" id="IPR005467">
    <property type="entry name" value="His_kinase_dom"/>
</dbReference>
<dbReference type="PANTHER" id="PTHR45436:SF5">
    <property type="entry name" value="SENSOR HISTIDINE KINASE TRCS"/>
    <property type="match status" value="1"/>
</dbReference>
<dbReference type="AlphaFoldDB" id="A0A3G9J254"/>
<dbReference type="Gene3D" id="3.30.565.10">
    <property type="entry name" value="Histidine kinase-like ATPase, C-terminal domain"/>
    <property type="match status" value="1"/>
</dbReference>
<feature type="transmembrane region" description="Helical" evidence="11">
    <location>
        <begin position="161"/>
        <end position="183"/>
    </location>
</feature>
<dbReference type="PROSITE" id="PS50885">
    <property type="entry name" value="HAMP"/>
    <property type="match status" value="1"/>
</dbReference>
<keyword evidence="10 11" id="KW-0472">Membrane</keyword>
<dbReference type="CDD" id="cd00082">
    <property type="entry name" value="HisKA"/>
    <property type="match status" value="1"/>
</dbReference>
<dbReference type="Gene3D" id="6.10.340.10">
    <property type="match status" value="1"/>
</dbReference>
<sequence length="457" mass="48440">MRLPFRRSLATRVTALTTCAVGVAIIALSIGLYFVVSRQISHSLDKSLLTRAHTAAIDKDVLNDLRGGTLVPTWALGAAGLRAAFLQPDGRVLVPDTIGGGFPEPSKAELAVLRDEQTTSLRTADLNGTSYRVAAVKVVGTQTVLLLAESLDDEDAILDRVLVVTIGFAAVGILLVGLAAGLASASGLRPIKRLSADLEVIARTEDLSPIPVLGEDEVARLSVSFNQLLAALSASRDRQRQLVADASHELRTPLTSLRTNVDLLAQAGGSLPDAQRDDLLADLRAQAEEMTALIGDLVELARDEPRTPVIDTVDIADLLDGALDRVRRRAPRLTWAVESEPWWVMGDLSGLQRAITNLLDNAAKWSPPTGTVSVRLTHGTLTVDDEGPGIPEAELGQIFERFYRSSEARSMVGSGLGLAIVRQVAERQGGSVTAERSPAGGARLVLRLPGSGAPPSA</sequence>
<reference evidence="14 15" key="1">
    <citation type="submission" date="2018-11" db="EMBL/GenBank/DDBJ databases">
        <title>Complete genome sequence of Nocardioides baekrokdamisoli strain KCTC 39748.</title>
        <authorList>
            <person name="Kang S.W."/>
            <person name="Lee K.C."/>
            <person name="Kim K.K."/>
            <person name="Kim J.S."/>
            <person name="Kim D.S."/>
            <person name="Ko S.H."/>
            <person name="Yang S.H."/>
            <person name="Shin Y.K."/>
            <person name="Lee J.S."/>
        </authorList>
    </citation>
    <scope>NUCLEOTIDE SEQUENCE [LARGE SCALE GENOMIC DNA]</scope>
    <source>
        <strain evidence="14 15">KCTC 39748</strain>
    </source>
</reference>
<dbReference type="KEGG" id="nbe:Back2_19350"/>
<dbReference type="PANTHER" id="PTHR45436">
    <property type="entry name" value="SENSOR HISTIDINE KINASE YKOH"/>
    <property type="match status" value="1"/>
</dbReference>
<dbReference type="Pfam" id="PF00672">
    <property type="entry name" value="HAMP"/>
    <property type="match status" value="1"/>
</dbReference>
<feature type="domain" description="Histidine kinase" evidence="12">
    <location>
        <begin position="245"/>
        <end position="452"/>
    </location>
</feature>
<dbReference type="Pfam" id="PF00512">
    <property type="entry name" value="HisKA"/>
    <property type="match status" value="1"/>
</dbReference>
<evidence type="ECO:0000256" key="11">
    <source>
        <dbReference type="SAM" id="Phobius"/>
    </source>
</evidence>
<dbReference type="InterPro" id="IPR003594">
    <property type="entry name" value="HATPase_dom"/>
</dbReference>
<dbReference type="EMBL" id="AP019307">
    <property type="protein sequence ID" value="BBH17648.1"/>
    <property type="molecule type" value="Genomic_DNA"/>
</dbReference>
<evidence type="ECO:0000256" key="7">
    <source>
        <dbReference type="ARBA" id="ARBA00022777"/>
    </source>
</evidence>
<dbReference type="CDD" id="cd06225">
    <property type="entry name" value="HAMP"/>
    <property type="match status" value="1"/>
</dbReference>
<dbReference type="RefSeq" id="WP_125568956.1">
    <property type="nucleotide sequence ID" value="NZ_AP019307.1"/>
</dbReference>
<dbReference type="PRINTS" id="PR00344">
    <property type="entry name" value="BCTRLSENSOR"/>
</dbReference>
<evidence type="ECO:0000256" key="10">
    <source>
        <dbReference type="ARBA" id="ARBA00023136"/>
    </source>
</evidence>
<protein>
    <recommendedName>
        <fullName evidence="3">histidine kinase</fullName>
        <ecNumber evidence="3">2.7.13.3</ecNumber>
    </recommendedName>
</protein>
<evidence type="ECO:0000256" key="4">
    <source>
        <dbReference type="ARBA" id="ARBA00022553"/>
    </source>
</evidence>
<name>A0A3G9J254_9ACTN</name>
<evidence type="ECO:0000256" key="2">
    <source>
        <dbReference type="ARBA" id="ARBA00004236"/>
    </source>
</evidence>
<feature type="domain" description="HAMP" evidence="13">
    <location>
        <begin position="185"/>
        <end position="237"/>
    </location>
</feature>
<dbReference type="Pfam" id="PF02518">
    <property type="entry name" value="HATPase_c"/>
    <property type="match status" value="1"/>
</dbReference>
<keyword evidence="6 11" id="KW-0812">Transmembrane</keyword>
<proteinExistence type="predicted"/>
<dbReference type="OrthoDB" id="9786919at2"/>
<evidence type="ECO:0000256" key="8">
    <source>
        <dbReference type="ARBA" id="ARBA00022989"/>
    </source>
</evidence>